<evidence type="ECO:0000313" key="15">
    <source>
        <dbReference type="EMBL" id="CAJ1976105.1"/>
    </source>
</evidence>
<keyword evidence="13" id="KW-0472">Membrane</keyword>
<keyword evidence="16" id="KW-1185">Reference proteome</keyword>
<dbReference type="EC" id="3.1.1.11" evidence="5 12"/>
<evidence type="ECO:0000256" key="11">
    <source>
        <dbReference type="PROSITE-ProRule" id="PRU10040"/>
    </source>
</evidence>
<feature type="active site" evidence="11">
    <location>
        <position position="407"/>
    </location>
</feature>
<dbReference type="Pfam" id="PF01095">
    <property type="entry name" value="Pectinesterase"/>
    <property type="match status" value="1"/>
</dbReference>
<accession>A0AA86W0Y7</accession>
<dbReference type="InterPro" id="IPR011050">
    <property type="entry name" value="Pectin_lyase_fold/virulence"/>
</dbReference>
<protein>
    <recommendedName>
        <fullName evidence="5 12">Pectinesterase</fullName>
        <ecNumber evidence="5 12">3.1.1.11</ecNumber>
    </recommendedName>
</protein>
<dbReference type="AlphaFoldDB" id="A0AA86W0Y7"/>
<evidence type="ECO:0000256" key="2">
    <source>
        <dbReference type="ARBA" id="ARBA00005184"/>
    </source>
</evidence>
<dbReference type="FunFam" id="1.20.140.40:FF:000001">
    <property type="entry name" value="Pectinesterase"/>
    <property type="match status" value="1"/>
</dbReference>
<dbReference type="CDD" id="cd15798">
    <property type="entry name" value="PMEI-like_3"/>
    <property type="match status" value="1"/>
</dbReference>
<dbReference type="PANTHER" id="PTHR31707">
    <property type="entry name" value="PECTINESTERASE"/>
    <property type="match status" value="1"/>
</dbReference>
<dbReference type="GO" id="GO:0030599">
    <property type="term" value="F:pectinesterase activity"/>
    <property type="evidence" value="ECO:0007669"/>
    <property type="project" value="UniProtKB-UniRule"/>
</dbReference>
<dbReference type="SMART" id="SM00856">
    <property type="entry name" value="PMEI"/>
    <property type="match status" value="1"/>
</dbReference>
<evidence type="ECO:0000256" key="12">
    <source>
        <dbReference type="RuleBase" id="RU000589"/>
    </source>
</evidence>
<evidence type="ECO:0000256" key="10">
    <source>
        <dbReference type="ARBA" id="ARBA00023316"/>
    </source>
</evidence>
<evidence type="ECO:0000256" key="8">
    <source>
        <dbReference type="ARBA" id="ARBA00022801"/>
    </source>
</evidence>
<organism evidence="15 16">
    <name type="scientific">Sphenostylis stenocarpa</name>
    <dbReference type="NCBI Taxonomy" id="92480"/>
    <lineage>
        <taxon>Eukaryota</taxon>
        <taxon>Viridiplantae</taxon>
        <taxon>Streptophyta</taxon>
        <taxon>Embryophyta</taxon>
        <taxon>Tracheophyta</taxon>
        <taxon>Spermatophyta</taxon>
        <taxon>Magnoliopsida</taxon>
        <taxon>eudicotyledons</taxon>
        <taxon>Gunneridae</taxon>
        <taxon>Pentapetalae</taxon>
        <taxon>rosids</taxon>
        <taxon>fabids</taxon>
        <taxon>Fabales</taxon>
        <taxon>Fabaceae</taxon>
        <taxon>Papilionoideae</taxon>
        <taxon>50 kb inversion clade</taxon>
        <taxon>NPAAA clade</taxon>
        <taxon>indigoferoid/millettioid clade</taxon>
        <taxon>Phaseoleae</taxon>
        <taxon>Sphenostylis</taxon>
    </lineage>
</organism>
<dbReference type="Gene3D" id="1.20.140.40">
    <property type="entry name" value="Invertase/pectin methylesterase inhibitor family protein"/>
    <property type="match status" value="1"/>
</dbReference>
<dbReference type="SUPFAM" id="SSF101148">
    <property type="entry name" value="Plant invertase/pectin methylesterase inhibitor"/>
    <property type="match status" value="1"/>
</dbReference>
<dbReference type="FunFam" id="2.160.20.10:FF:000029">
    <property type="entry name" value="Pectinesterase 4"/>
    <property type="match status" value="1"/>
</dbReference>
<name>A0AA86W0Y7_9FABA</name>
<dbReference type="EMBL" id="OY731407">
    <property type="protein sequence ID" value="CAJ1976105.1"/>
    <property type="molecule type" value="Genomic_DNA"/>
</dbReference>
<dbReference type="Pfam" id="PF04043">
    <property type="entry name" value="PMEI"/>
    <property type="match status" value="1"/>
</dbReference>
<comment type="pathway">
    <text evidence="2 12">Glycan metabolism; pectin degradation; 2-dehydro-3-deoxy-D-gluconate from pectin: step 1/5.</text>
</comment>
<comment type="similarity">
    <text evidence="3">In the N-terminal section; belongs to the PMEI family.</text>
</comment>
<evidence type="ECO:0000256" key="6">
    <source>
        <dbReference type="ARBA" id="ARBA00022512"/>
    </source>
</evidence>
<keyword evidence="9 12" id="KW-0063">Aspartyl esterase</keyword>
<dbReference type="GO" id="GO:0004857">
    <property type="term" value="F:enzyme inhibitor activity"/>
    <property type="evidence" value="ECO:0007669"/>
    <property type="project" value="InterPro"/>
</dbReference>
<dbReference type="GO" id="GO:0042545">
    <property type="term" value="P:cell wall modification"/>
    <property type="evidence" value="ECO:0007669"/>
    <property type="project" value="UniProtKB-UniRule"/>
</dbReference>
<evidence type="ECO:0000259" key="14">
    <source>
        <dbReference type="SMART" id="SM00856"/>
    </source>
</evidence>
<keyword evidence="10" id="KW-0961">Cell wall biogenesis/degradation</keyword>
<dbReference type="Gene3D" id="2.160.20.10">
    <property type="entry name" value="Single-stranded right-handed beta-helix, Pectin lyase-like"/>
    <property type="match status" value="1"/>
</dbReference>
<gene>
    <name evidence="15" type="ORF">AYBTSS11_LOCUS28238</name>
</gene>
<dbReference type="Gramene" id="rna-AYBTSS11_LOCUS28238">
    <property type="protein sequence ID" value="CAJ1976105.1"/>
    <property type="gene ID" value="gene-AYBTSS11_LOCUS28238"/>
</dbReference>
<comment type="similarity">
    <text evidence="4">In the C-terminal section; belongs to the pectinesterase family.</text>
</comment>
<evidence type="ECO:0000256" key="4">
    <source>
        <dbReference type="ARBA" id="ARBA00007786"/>
    </source>
</evidence>
<keyword evidence="7" id="KW-0964">Secreted</keyword>
<dbReference type="InterPro" id="IPR033131">
    <property type="entry name" value="Pectinesterase_Asp_AS"/>
</dbReference>
<sequence length="572" mass="63616">MSEEGGGIKKRVIIIGVATIFLVAMVVAIAFSVNLTDGSDAEEAENHIVASVKAVKTICKPTDYRKECETSLRQEAGNTTDFRELIKIAFNVTMKKMSKGLRKTDLLREVETDPRAKMALSTCKQLMDLSIGEFKRSIDKMGKFNLDNLHNILSSLSVWLSGTITYQETCLDGFKNTTTGAGKKMRDILTSTMHMSSNALAIIEELANTVLDMDGMASGDRQLGENDQHVFSNGEAIPSWVAAADDDDCDDGGVGVRRLLHGSSHKLKANAVVAKDGSEKFKSINQALKMVPKKNKKPFVIHIKEGVYHEYVEVTKTMTRVVMVGDGGNKTRITGNKNSLDGTTTYRTATVGFENSAGPDKHEAVALRVQADKAIFYRCSMDGYQDTLYVHTMRQFFRDCTISGTTDFVFGDAVTVFQNCTFVVRKPLKDQQLIVTAQGRKERHQPSGIVIQGSSIVANHTVKLEKKAYLARPWKSYSRTIFLNNYMEDLIQPEGYTPWQGLRGPSGMNNCFYAEYNNKGPGSNKSERVKWRGIKELTSESASSYSPSIFFHGDDWIKITRIPYYSTTVPRH</sequence>
<dbReference type="SUPFAM" id="SSF51126">
    <property type="entry name" value="Pectin lyase-like"/>
    <property type="match status" value="1"/>
</dbReference>
<dbReference type="InterPro" id="IPR000070">
    <property type="entry name" value="Pectinesterase_cat"/>
</dbReference>
<dbReference type="NCBIfam" id="TIGR01614">
    <property type="entry name" value="PME_inhib"/>
    <property type="match status" value="1"/>
</dbReference>
<evidence type="ECO:0000313" key="16">
    <source>
        <dbReference type="Proteomes" id="UP001189624"/>
    </source>
</evidence>
<dbReference type="InterPro" id="IPR035513">
    <property type="entry name" value="Invertase/methylesterase_inhib"/>
</dbReference>
<dbReference type="InterPro" id="IPR006501">
    <property type="entry name" value="Pectinesterase_inhib_dom"/>
</dbReference>
<dbReference type="GO" id="GO:0045490">
    <property type="term" value="P:pectin catabolic process"/>
    <property type="evidence" value="ECO:0007669"/>
    <property type="project" value="UniProtKB-UniRule"/>
</dbReference>
<keyword evidence="13" id="KW-1133">Transmembrane helix</keyword>
<evidence type="ECO:0000256" key="5">
    <source>
        <dbReference type="ARBA" id="ARBA00013229"/>
    </source>
</evidence>
<evidence type="ECO:0000256" key="7">
    <source>
        <dbReference type="ARBA" id="ARBA00022525"/>
    </source>
</evidence>
<keyword evidence="6" id="KW-0134">Cell wall</keyword>
<comment type="subcellular location">
    <subcellularLocation>
        <location evidence="1">Secreted</location>
        <location evidence="1">Cell wall</location>
    </subcellularLocation>
</comment>
<reference evidence="15" key="1">
    <citation type="submission" date="2023-10" db="EMBL/GenBank/DDBJ databases">
        <authorList>
            <person name="Domelevo Entfellner J.-B."/>
        </authorList>
    </citation>
    <scope>NUCLEOTIDE SEQUENCE</scope>
</reference>
<proteinExistence type="inferred from homology"/>
<comment type="catalytic activity">
    <reaction evidence="12">
        <text>[(1-&gt;4)-alpha-D-galacturonosyl methyl ester](n) + n H2O = [(1-&gt;4)-alpha-D-galacturonosyl](n) + n methanol + n H(+)</text>
        <dbReference type="Rhea" id="RHEA:22380"/>
        <dbReference type="Rhea" id="RHEA-COMP:14570"/>
        <dbReference type="Rhea" id="RHEA-COMP:14573"/>
        <dbReference type="ChEBI" id="CHEBI:15377"/>
        <dbReference type="ChEBI" id="CHEBI:15378"/>
        <dbReference type="ChEBI" id="CHEBI:17790"/>
        <dbReference type="ChEBI" id="CHEBI:140522"/>
        <dbReference type="ChEBI" id="CHEBI:140523"/>
        <dbReference type="EC" id="3.1.1.11"/>
    </reaction>
</comment>
<evidence type="ECO:0000256" key="9">
    <source>
        <dbReference type="ARBA" id="ARBA00023085"/>
    </source>
</evidence>
<evidence type="ECO:0000256" key="3">
    <source>
        <dbReference type="ARBA" id="ARBA00006027"/>
    </source>
</evidence>
<keyword evidence="8 12" id="KW-0378">Hydrolase</keyword>
<evidence type="ECO:0000256" key="13">
    <source>
        <dbReference type="SAM" id="Phobius"/>
    </source>
</evidence>
<dbReference type="Proteomes" id="UP001189624">
    <property type="component" value="Chromosome 10"/>
</dbReference>
<evidence type="ECO:0000256" key="1">
    <source>
        <dbReference type="ARBA" id="ARBA00004191"/>
    </source>
</evidence>
<feature type="transmembrane region" description="Helical" evidence="13">
    <location>
        <begin position="12"/>
        <end position="33"/>
    </location>
</feature>
<dbReference type="InterPro" id="IPR012334">
    <property type="entry name" value="Pectin_lyas_fold"/>
</dbReference>
<dbReference type="PROSITE" id="PS00503">
    <property type="entry name" value="PECTINESTERASE_2"/>
    <property type="match status" value="1"/>
</dbReference>
<feature type="domain" description="Pectinesterase inhibitor" evidence="14">
    <location>
        <begin position="50"/>
        <end position="202"/>
    </location>
</feature>
<keyword evidence="13" id="KW-0812">Transmembrane</keyword>